<reference evidence="10 11" key="1">
    <citation type="submission" date="2019-08" db="EMBL/GenBank/DDBJ databases">
        <title>Aureimonas fodiniaquatilis sp. nov., isolated from a coal mine wastewater.</title>
        <authorList>
            <person name="Kim W."/>
        </authorList>
    </citation>
    <scope>NUCLEOTIDE SEQUENCE [LARGE SCALE GENOMIC DNA]</scope>
    <source>
        <strain evidence="10 11">CAU 1482</strain>
    </source>
</reference>
<dbReference type="SUPFAM" id="SSF53850">
    <property type="entry name" value="Periplasmic binding protein-like II"/>
    <property type="match status" value="1"/>
</dbReference>
<evidence type="ECO:0000256" key="7">
    <source>
        <dbReference type="ARBA" id="ARBA00022764"/>
    </source>
</evidence>
<keyword evidence="5" id="KW-0813">Transport</keyword>
<accession>A0A5B0DRF0</accession>
<evidence type="ECO:0000313" key="10">
    <source>
        <dbReference type="EMBL" id="KAA0969048.1"/>
    </source>
</evidence>
<dbReference type="Pfam" id="PF13416">
    <property type="entry name" value="SBP_bac_8"/>
    <property type="match status" value="1"/>
</dbReference>
<evidence type="ECO:0000256" key="3">
    <source>
        <dbReference type="ARBA" id="ARBA00011557"/>
    </source>
</evidence>
<dbReference type="InterPro" id="IPR050490">
    <property type="entry name" value="Bact_solute-bd_prot1"/>
</dbReference>
<dbReference type="Gene3D" id="3.40.190.10">
    <property type="entry name" value="Periplasmic binding protein-like II"/>
    <property type="match status" value="2"/>
</dbReference>
<evidence type="ECO:0000256" key="8">
    <source>
        <dbReference type="ARBA" id="ARBA00034473"/>
    </source>
</evidence>
<evidence type="ECO:0000256" key="2">
    <source>
        <dbReference type="ARBA" id="ARBA00008520"/>
    </source>
</evidence>
<dbReference type="InterPro" id="IPR006059">
    <property type="entry name" value="SBP"/>
</dbReference>
<dbReference type="PANTHER" id="PTHR43649:SF31">
    <property type="entry name" value="SN-GLYCEROL-3-PHOSPHATE-BINDING PERIPLASMIC PROTEIN UGPB"/>
    <property type="match status" value="1"/>
</dbReference>
<dbReference type="EMBL" id="VTWH01000004">
    <property type="protein sequence ID" value="KAA0969048.1"/>
    <property type="molecule type" value="Genomic_DNA"/>
</dbReference>
<dbReference type="GO" id="GO:0042597">
    <property type="term" value="C:periplasmic space"/>
    <property type="evidence" value="ECO:0007669"/>
    <property type="project" value="UniProtKB-SubCell"/>
</dbReference>
<comment type="subunit">
    <text evidence="3">The complex is composed of two ATP-binding proteins (UgpC), two transmembrane proteins (UgpA and UgpE) and a solute-binding protein (UgpB).</text>
</comment>
<keyword evidence="11" id="KW-1185">Reference proteome</keyword>
<keyword evidence="6 9" id="KW-0732">Signal</keyword>
<proteinExistence type="inferred from homology"/>
<comment type="caution">
    <text evidence="10">The sequence shown here is derived from an EMBL/GenBank/DDBJ whole genome shotgun (WGS) entry which is preliminary data.</text>
</comment>
<feature type="signal peptide" evidence="9">
    <location>
        <begin position="1"/>
        <end position="20"/>
    </location>
</feature>
<dbReference type="AlphaFoldDB" id="A0A5B0DRF0"/>
<evidence type="ECO:0000256" key="6">
    <source>
        <dbReference type="ARBA" id="ARBA00022729"/>
    </source>
</evidence>
<protein>
    <recommendedName>
        <fullName evidence="4">sn-glycerol-3-phosphate-binding periplasmic protein UgpB</fullName>
    </recommendedName>
</protein>
<sequence>MKKTLSALGVLAMTTTSAFAQPVQITWWHGMGGANEQVINQVAEKFNAAQDACAITPVSKGTYEEALASGIAAFRSGEQPNILQVFDAGAATIISAKGATIPAEDLIVEAGHDFNRADFIDGIRYFYADADGKFIGMPFNSSAPIMYINTQALEEAGVEAPKTWEEFETIAPKLKEAGYIPLTASQLTWQFTENFFSRQNIQFASNNNGYDGFEGTTINATDPNLIMMFQKLKDWKDAGLYEYYGAGWSDNQKPFEEGKVALWIGSSGSFGGLSKTATMPFSADFLPFWQAIDGAGTASFIGGAALFAMAGKPDDQNKCSADFFSFLTSTEIQKFYHQATGYVAITKAAYDEAKAEGYYDEKPVAAVGMEQLMLPQGDWSKGYRLGFYPQIRSVMEREYNKIFAGETTVEDAFKAIETEGNELLARFAKTSG</sequence>
<dbReference type="OrthoDB" id="9762335at2"/>
<keyword evidence="7" id="KW-0574">Periplasm</keyword>
<comment type="similarity">
    <text evidence="2">Belongs to the bacterial solute-binding protein 1 family.</text>
</comment>
<name>A0A5B0DRF0_9HYPH</name>
<dbReference type="Proteomes" id="UP000324738">
    <property type="component" value="Unassembled WGS sequence"/>
</dbReference>
<organism evidence="10 11">
    <name type="scientific">Aureimonas fodinaquatilis</name>
    <dbReference type="NCBI Taxonomy" id="2565783"/>
    <lineage>
        <taxon>Bacteria</taxon>
        <taxon>Pseudomonadati</taxon>
        <taxon>Pseudomonadota</taxon>
        <taxon>Alphaproteobacteria</taxon>
        <taxon>Hyphomicrobiales</taxon>
        <taxon>Aurantimonadaceae</taxon>
        <taxon>Aureimonas</taxon>
    </lineage>
</organism>
<feature type="chain" id="PRO_5023033468" description="sn-glycerol-3-phosphate-binding periplasmic protein UgpB" evidence="9">
    <location>
        <begin position="21"/>
        <end position="432"/>
    </location>
</feature>
<comment type="function">
    <text evidence="8">Part of the ABC transporter complex UgpBAEC involved in sn-glycerol-3-phosphate (G3P) import. Binds G3P.</text>
</comment>
<gene>
    <name evidence="10" type="ORF">FPY71_15990</name>
</gene>
<evidence type="ECO:0000256" key="9">
    <source>
        <dbReference type="SAM" id="SignalP"/>
    </source>
</evidence>
<evidence type="ECO:0000256" key="5">
    <source>
        <dbReference type="ARBA" id="ARBA00022448"/>
    </source>
</evidence>
<dbReference type="PANTHER" id="PTHR43649">
    <property type="entry name" value="ARABINOSE-BINDING PROTEIN-RELATED"/>
    <property type="match status" value="1"/>
</dbReference>
<evidence type="ECO:0000256" key="1">
    <source>
        <dbReference type="ARBA" id="ARBA00004418"/>
    </source>
</evidence>
<comment type="subcellular location">
    <subcellularLocation>
        <location evidence="1">Periplasm</location>
    </subcellularLocation>
</comment>
<evidence type="ECO:0000256" key="4">
    <source>
        <dbReference type="ARBA" id="ARBA00017470"/>
    </source>
</evidence>
<evidence type="ECO:0000313" key="11">
    <source>
        <dbReference type="Proteomes" id="UP000324738"/>
    </source>
</evidence>